<gene>
    <name evidence="6" type="primary">mtnB</name>
    <name evidence="8" type="ORF">F6R98_13335</name>
</gene>
<proteinExistence type="inferred from homology"/>
<dbReference type="Gene3D" id="3.40.225.10">
    <property type="entry name" value="Class II aldolase/adducin N-terminal domain"/>
    <property type="match status" value="1"/>
</dbReference>
<evidence type="ECO:0000256" key="5">
    <source>
        <dbReference type="ARBA" id="ARBA00023239"/>
    </source>
</evidence>
<evidence type="ECO:0000256" key="6">
    <source>
        <dbReference type="HAMAP-Rule" id="MF_01677"/>
    </source>
</evidence>
<dbReference type="PANTHER" id="PTHR22789:SF0">
    <property type="entry name" value="3-OXO-TETRONATE 4-PHOSPHATE DECARBOXYLASE-RELATED"/>
    <property type="match status" value="1"/>
</dbReference>
<reference evidence="8 9" key="1">
    <citation type="submission" date="2019-09" db="EMBL/GenBank/DDBJ databases">
        <title>Ecophysiology of the spiral-shaped methanotroph Methylospira mobilis as revealed by the complete genome sequence.</title>
        <authorList>
            <person name="Oshkin I.Y."/>
            <person name="Dedysh S.N."/>
            <person name="Miroshnikov K."/>
            <person name="Danilova O.V."/>
            <person name="Hakobyan A."/>
            <person name="Liesack W."/>
        </authorList>
    </citation>
    <scope>NUCLEOTIDE SEQUENCE [LARGE SCALE GENOMIC DNA]</scope>
    <source>
        <strain evidence="8 9">Shm1</strain>
    </source>
</reference>
<dbReference type="GO" id="GO:0008270">
    <property type="term" value="F:zinc ion binding"/>
    <property type="evidence" value="ECO:0007669"/>
    <property type="project" value="UniProtKB-UniRule"/>
</dbReference>
<sequence>MNSGLINQEFIQHANALIEAGKFFHDRGWVPATSGNLSAALHDGLAITVSGRHKGRLTREDIMLTDVTGRSMDGKKCSAETLLHVYIYKNYRENRSVLHTHSPSATAISLLSGTEVALEGYELLKALSGIDTHATRVVIPVIANDQDIVRLAQSVDARLDKDSRGFLIKGHGLYTWGKTVEDAVRHVEALEAMFEIQLRLMALKRP</sequence>
<dbReference type="GO" id="GO:0019323">
    <property type="term" value="P:pentose catabolic process"/>
    <property type="evidence" value="ECO:0007669"/>
    <property type="project" value="TreeGrafter"/>
</dbReference>
<keyword evidence="2 6" id="KW-0479">Metal-binding</keyword>
<keyword evidence="1 6" id="KW-0028">Amino-acid biosynthesis</keyword>
<dbReference type="HAMAP" id="MF_01677">
    <property type="entry name" value="Salvage_MtnB"/>
    <property type="match status" value="1"/>
</dbReference>
<evidence type="ECO:0000256" key="2">
    <source>
        <dbReference type="ARBA" id="ARBA00022723"/>
    </source>
</evidence>
<accession>A0A5Q0BI23</accession>
<dbReference type="NCBIfam" id="NF006672">
    <property type="entry name" value="PRK09220.1"/>
    <property type="match status" value="1"/>
</dbReference>
<dbReference type="GO" id="GO:0046570">
    <property type="term" value="F:methylthioribulose 1-phosphate dehydratase activity"/>
    <property type="evidence" value="ECO:0007669"/>
    <property type="project" value="UniProtKB-UniRule"/>
</dbReference>
<dbReference type="SUPFAM" id="SSF53639">
    <property type="entry name" value="AraD/HMP-PK domain-like"/>
    <property type="match status" value="1"/>
</dbReference>
<dbReference type="GO" id="GO:0016832">
    <property type="term" value="F:aldehyde-lyase activity"/>
    <property type="evidence" value="ECO:0007669"/>
    <property type="project" value="TreeGrafter"/>
</dbReference>
<dbReference type="Proteomes" id="UP000325755">
    <property type="component" value="Chromosome"/>
</dbReference>
<evidence type="ECO:0000313" key="8">
    <source>
        <dbReference type="EMBL" id="QFY43480.1"/>
    </source>
</evidence>
<dbReference type="InParanoid" id="A0A5Q0BI23"/>
<comment type="pathway">
    <text evidence="6">Amino-acid biosynthesis; L-methionine biosynthesis via salvage pathway; L-methionine from S-methyl-5-thio-alpha-D-ribose 1-phosphate: step 2/6.</text>
</comment>
<evidence type="ECO:0000256" key="1">
    <source>
        <dbReference type="ARBA" id="ARBA00022605"/>
    </source>
</evidence>
<organism evidence="8 9">
    <name type="scientific">Candidatus Methylospira mobilis</name>
    <dbReference type="NCBI Taxonomy" id="1808979"/>
    <lineage>
        <taxon>Bacteria</taxon>
        <taxon>Pseudomonadati</taxon>
        <taxon>Pseudomonadota</taxon>
        <taxon>Gammaproteobacteria</taxon>
        <taxon>Methylococcales</taxon>
        <taxon>Methylococcaceae</taxon>
        <taxon>Candidatus Methylospira</taxon>
    </lineage>
</organism>
<dbReference type="UniPathway" id="UPA00904">
    <property type="reaction ID" value="UER00875"/>
</dbReference>
<feature type="binding site" evidence="6">
    <location>
        <position position="101"/>
    </location>
    <ligand>
        <name>Zn(2+)</name>
        <dbReference type="ChEBI" id="CHEBI:29105"/>
    </ligand>
</feature>
<evidence type="ECO:0000256" key="4">
    <source>
        <dbReference type="ARBA" id="ARBA00023167"/>
    </source>
</evidence>
<keyword evidence="3 6" id="KW-0862">Zinc</keyword>
<keyword evidence="4 6" id="KW-0486">Methionine biosynthesis</keyword>
<comment type="similarity">
    <text evidence="6">Belongs to the aldolase class II family. MtnB subfamily.</text>
</comment>
<feature type="domain" description="Class II aldolase/adducin N-terminal" evidence="7">
    <location>
        <begin position="15"/>
        <end position="198"/>
    </location>
</feature>
<evidence type="ECO:0000313" key="9">
    <source>
        <dbReference type="Proteomes" id="UP000325755"/>
    </source>
</evidence>
<dbReference type="SMART" id="SM01007">
    <property type="entry name" value="Aldolase_II"/>
    <property type="match status" value="1"/>
</dbReference>
<dbReference type="InterPro" id="IPR017714">
    <property type="entry name" value="MethylthioRu-1-P_deHdtase_MtnB"/>
</dbReference>
<comment type="cofactor">
    <cofactor evidence="6">
        <name>Zn(2+)</name>
        <dbReference type="ChEBI" id="CHEBI:29105"/>
    </cofactor>
    <text evidence="6">Binds 1 zinc ion per subunit.</text>
</comment>
<dbReference type="AlphaFoldDB" id="A0A5Q0BI23"/>
<dbReference type="GO" id="GO:0019509">
    <property type="term" value="P:L-methionine salvage from methylthioadenosine"/>
    <property type="evidence" value="ECO:0007669"/>
    <property type="project" value="UniProtKB-UniRule"/>
</dbReference>
<dbReference type="KEGG" id="mmob:F6R98_13335"/>
<dbReference type="NCBIfam" id="TIGR03328">
    <property type="entry name" value="salvage_mtnB"/>
    <property type="match status" value="1"/>
</dbReference>
<dbReference type="InterPro" id="IPR036409">
    <property type="entry name" value="Aldolase_II/adducin_N_sf"/>
</dbReference>
<comment type="function">
    <text evidence="6">Catalyzes the dehydration of methylthioribulose-1-phosphate (MTRu-1-P) into 2,3-diketo-5-methylthiopentyl-1-phosphate (DK-MTP-1-P).</text>
</comment>
<keyword evidence="5 6" id="KW-0456">Lyase</keyword>
<evidence type="ECO:0000259" key="7">
    <source>
        <dbReference type="SMART" id="SM01007"/>
    </source>
</evidence>
<dbReference type="RefSeq" id="WP_153249464.1">
    <property type="nucleotide sequence ID" value="NZ_CP044205.1"/>
</dbReference>
<feature type="binding site" evidence="6">
    <location>
        <position position="99"/>
    </location>
    <ligand>
        <name>Zn(2+)</name>
        <dbReference type="ChEBI" id="CHEBI:29105"/>
    </ligand>
</feature>
<evidence type="ECO:0000256" key="3">
    <source>
        <dbReference type="ARBA" id="ARBA00022833"/>
    </source>
</evidence>
<comment type="catalytic activity">
    <reaction evidence="6">
        <text>5-(methylsulfanyl)-D-ribulose 1-phosphate = 5-methylsulfanyl-2,3-dioxopentyl phosphate + H2O</text>
        <dbReference type="Rhea" id="RHEA:15549"/>
        <dbReference type="ChEBI" id="CHEBI:15377"/>
        <dbReference type="ChEBI" id="CHEBI:58548"/>
        <dbReference type="ChEBI" id="CHEBI:58828"/>
        <dbReference type="EC" id="4.2.1.109"/>
    </reaction>
</comment>
<dbReference type="InterPro" id="IPR001303">
    <property type="entry name" value="Aldolase_II/adducin_N"/>
</dbReference>
<protein>
    <recommendedName>
        <fullName evidence="6">Methylthioribulose-1-phosphate dehydratase</fullName>
        <shortName evidence="6">MTRu-1-P dehydratase</shortName>
        <ecNumber evidence="6">4.2.1.109</ecNumber>
    </recommendedName>
</protein>
<keyword evidence="9" id="KW-1185">Reference proteome</keyword>
<dbReference type="Pfam" id="PF00596">
    <property type="entry name" value="Aldolase_II"/>
    <property type="match status" value="1"/>
</dbReference>
<dbReference type="InterPro" id="IPR050197">
    <property type="entry name" value="Aldolase_class_II_sugar_metab"/>
</dbReference>
<name>A0A5Q0BI23_9GAMM</name>
<dbReference type="GO" id="GO:0005829">
    <property type="term" value="C:cytosol"/>
    <property type="evidence" value="ECO:0007669"/>
    <property type="project" value="TreeGrafter"/>
</dbReference>
<dbReference type="EMBL" id="CP044205">
    <property type="protein sequence ID" value="QFY43480.1"/>
    <property type="molecule type" value="Genomic_DNA"/>
</dbReference>
<dbReference type="PANTHER" id="PTHR22789">
    <property type="entry name" value="FUCULOSE PHOSPHATE ALDOLASE"/>
    <property type="match status" value="1"/>
</dbReference>
<dbReference type="OrthoDB" id="9805559at2"/>
<dbReference type="EC" id="4.2.1.109" evidence="6"/>